<name>A0A9N9IJV7_9GLOM</name>
<evidence type="ECO:0000313" key="2">
    <source>
        <dbReference type="Proteomes" id="UP000789396"/>
    </source>
</evidence>
<keyword evidence="2" id="KW-1185">Reference proteome</keyword>
<dbReference type="OrthoDB" id="2316812at2759"/>
<dbReference type="AlphaFoldDB" id="A0A9N9IJV7"/>
<accession>A0A9N9IJV7</accession>
<feature type="non-terminal residue" evidence="1">
    <location>
        <position position="86"/>
    </location>
</feature>
<organism evidence="1 2">
    <name type="scientific">Racocetra fulgida</name>
    <dbReference type="NCBI Taxonomy" id="60492"/>
    <lineage>
        <taxon>Eukaryota</taxon>
        <taxon>Fungi</taxon>
        <taxon>Fungi incertae sedis</taxon>
        <taxon>Mucoromycota</taxon>
        <taxon>Glomeromycotina</taxon>
        <taxon>Glomeromycetes</taxon>
        <taxon>Diversisporales</taxon>
        <taxon>Gigasporaceae</taxon>
        <taxon>Racocetra</taxon>
    </lineage>
</organism>
<reference evidence="1" key="1">
    <citation type="submission" date="2021-06" db="EMBL/GenBank/DDBJ databases">
        <authorList>
            <person name="Kallberg Y."/>
            <person name="Tangrot J."/>
            <person name="Rosling A."/>
        </authorList>
    </citation>
    <scope>NUCLEOTIDE SEQUENCE</scope>
    <source>
        <strain evidence="1">IN212</strain>
    </source>
</reference>
<comment type="caution">
    <text evidence="1">The sequence shown here is derived from an EMBL/GenBank/DDBJ whole genome shotgun (WGS) entry which is preliminary data.</text>
</comment>
<proteinExistence type="predicted"/>
<sequence>MILESKKLGGSLDAILILFDLLSRNGSFVKALSCNSLRFCGQISFSMYLLHPIAMTWVNEYVPSVGYKAADKESNETDKANLILDA</sequence>
<protein>
    <submittedName>
        <fullName evidence="1">11124_t:CDS:1</fullName>
    </submittedName>
</protein>
<evidence type="ECO:0000313" key="1">
    <source>
        <dbReference type="EMBL" id="CAG8738880.1"/>
    </source>
</evidence>
<gene>
    <name evidence="1" type="ORF">RFULGI_LOCUS12701</name>
</gene>
<dbReference type="EMBL" id="CAJVPZ010031263">
    <property type="protein sequence ID" value="CAG8738880.1"/>
    <property type="molecule type" value="Genomic_DNA"/>
</dbReference>
<dbReference type="Proteomes" id="UP000789396">
    <property type="component" value="Unassembled WGS sequence"/>
</dbReference>